<evidence type="ECO:0000256" key="5">
    <source>
        <dbReference type="SAM" id="Phobius"/>
    </source>
</evidence>
<dbReference type="CDD" id="cd05819">
    <property type="entry name" value="NHL"/>
    <property type="match status" value="1"/>
</dbReference>
<keyword evidence="3" id="KW-1015">Disulfide bond</keyword>
<gene>
    <name evidence="8" type="ORF">G1H10_29745</name>
</gene>
<evidence type="ECO:0000256" key="4">
    <source>
        <dbReference type="SAM" id="MobiDB-lite"/>
    </source>
</evidence>
<evidence type="ECO:0000259" key="7">
    <source>
        <dbReference type="Pfam" id="PF25021"/>
    </source>
</evidence>
<feature type="transmembrane region" description="Helical" evidence="5">
    <location>
        <begin position="751"/>
        <end position="771"/>
    </location>
</feature>
<reference evidence="8 9" key="1">
    <citation type="submission" date="2020-02" db="EMBL/GenBank/DDBJ databases">
        <authorList>
            <person name="Li X.-J."/>
            <person name="Han X.-M."/>
        </authorList>
    </citation>
    <scope>NUCLEOTIDE SEQUENCE [LARGE SCALE GENOMIC DNA]</scope>
    <source>
        <strain evidence="8 9">CCTCC AB 2017055</strain>
    </source>
</reference>
<keyword evidence="6" id="KW-0732">Signal</keyword>
<evidence type="ECO:0000313" key="9">
    <source>
        <dbReference type="Proteomes" id="UP000475214"/>
    </source>
</evidence>
<dbReference type="AlphaFoldDB" id="A0A6L9SIX4"/>
<feature type="region of interest" description="Disordered" evidence="4">
    <location>
        <begin position="33"/>
        <end position="64"/>
    </location>
</feature>
<dbReference type="PANTHER" id="PTHR11219:SF69">
    <property type="entry name" value="TENEURIN-A"/>
    <property type="match status" value="1"/>
</dbReference>
<evidence type="ECO:0000256" key="2">
    <source>
        <dbReference type="ARBA" id="ARBA00022737"/>
    </source>
</evidence>
<dbReference type="PANTHER" id="PTHR11219">
    <property type="entry name" value="TENEURIN AND N-ACETYLGLUCOSAMINE-1-PHOSPHODIESTER ALPHA-N-ACETYLGLUCOSAMINIDASE"/>
    <property type="match status" value="1"/>
</dbReference>
<protein>
    <recommendedName>
        <fullName evidence="7">Teneurin NHL domain-containing protein</fullName>
    </recommendedName>
</protein>
<feature type="region of interest" description="Disordered" evidence="4">
    <location>
        <begin position="461"/>
        <end position="484"/>
    </location>
</feature>
<feature type="compositionally biased region" description="Gly residues" evidence="4">
    <location>
        <begin position="411"/>
        <end position="420"/>
    </location>
</feature>
<dbReference type="RefSeq" id="WP_163744827.1">
    <property type="nucleotide sequence ID" value="NZ_JAAGOA010000033.1"/>
</dbReference>
<name>A0A6L9SIX4_9ACTN</name>
<keyword evidence="2" id="KW-0677">Repeat</keyword>
<dbReference type="InterPro" id="IPR056822">
    <property type="entry name" value="TEN_NHL"/>
</dbReference>
<dbReference type="EMBL" id="JAAGOA010000033">
    <property type="protein sequence ID" value="NEE04362.1"/>
    <property type="molecule type" value="Genomic_DNA"/>
</dbReference>
<proteinExistence type="predicted"/>
<keyword evidence="5" id="KW-1133">Transmembrane helix</keyword>
<accession>A0A6L9SIX4</accession>
<evidence type="ECO:0000256" key="6">
    <source>
        <dbReference type="SAM" id="SignalP"/>
    </source>
</evidence>
<feature type="signal peptide" evidence="6">
    <location>
        <begin position="1"/>
        <end position="26"/>
    </location>
</feature>
<feature type="domain" description="Teneurin NHL" evidence="7">
    <location>
        <begin position="171"/>
        <end position="225"/>
    </location>
</feature>
<keyword evidence="5" id="KW-0472">Membrane</keyword>
<keyword evidence="1" id="KW-0245">EGF-like domain</keyword>
<dbReference type="Gene3D" id="2.120.10.30">
    <property type="entry name" value="TolB, C-terminal domain"/>
    <property type="match status" value="6"/>
</dbReference>
<dbReference type="SUPFAM" id="SSF101898">
    <property type="entry name" value="NHL repeat"/>
    <property type="match status" value="2"/>
</dbReference>
<dbReference type="InterPro" id="IPR051216">
    <property type="entry name" value="Teneurin"/>
</dbReference>
<comment type="caution">
    <text evidence="8">The sequence shown here is derived from an EMBL/GenBank/DDBJ whole genome shotgun (WGS) entry which is preliminary data.</text>
</comment>
<evidence type="ECO:0000256" key="3">
    <source>
        <dbReference type="ARBA" id="ARBA00023157"/>
    </source>
</evidence>
<dbReference type="Pfam" id="PF25021">
    <property type="entry name" value="TEN_NHL"/>
    <property type="match status" value="4"/>
</dbReference>
<sequence length="786" mass="79335">MTRAILFTLSSVAALLFGTATQGAVAAVPASSPVAAQPPAEPGPLETVAGTREEGHSGDGGPAVDAKLGEVRDVALDDAGNLYIATRTTSNEKGTYIRRVDPHGTISTVAGGLREDAESNDVEITPDGLAAVSGIATGPEGELYIADAYVGQVLRVEPGGGPAVVAGTGEYEYGGDGGPATSAQLESPVDVAVGDAGEIYIADAGGYIRRVDSEGIITTIAGTGEAEASSGDGGPAVEASFTRPMDVEVDAEGNIYVADLTRLNASEDDIPSHRIRRIDTDGVITTIAGGEECGYTGDGGPAADAELCFPYNMTTTADGTIYLSDTEHHVIRVISPDGTIDSLPTYVDEPTGMAVGPDGALYVGDGDRAQVHRIPLVGSAAGSDAPDTSAEAPDLWADSAPHAVTPVAGTGTDGSSGDGGPATDARLSRADDLAVGPDGTVYVLDDDSRSVRAIEPDGTMVTIAGGGDHGGSPRGPGPMAGDGRSATEAQLSMVHGIDVAPDGTLFMAGYSDGRVRKVSPAGLITTVAGIGIAPDEEDDAETGIDATYMAFGSPEDVAVAPDGSLYVSDSRLNQVFHIGLDGMVRVVAGTGTEGYSGDGGPATEAELDMPSRIDVGADGTLYILDSRERRIRAVTTDGVITTIAGSGSSAYDDPTEDVPATEVFLHVRDLVVDEAGTVYLGAGGSIRQIGPDGIITTLSDTHAAAVALDGHGNLYFSHGHQVSVLPRIHQDPAPASAENEEAGGGANSAPWILVSIGALLAAGTVGGYVLVRRRRSAQPLAAGGGG</sequence>
<feature type="domain" description="Teneurin NHL" evidence="7">
    <location>
        <begin position="480"/>
        <end position="590"/>
    </location>
</feature>
<keyword evidence="5" id="KW-0812">Transmembrane</keyword>
<dbReference type="InterPro" id="IPR011042">
    <property type="entry name" value="6-blade_b-propeller_TolB-like"/>
</dbReference>
<feature type="domain" description="Teneurin NHL" evidence="7">
    <location>
        <begin position="299"/>
        <end position="469"/>
    </location>
</feature>
<organism evidence="8 9">
    <name type="scientific">Phytoactinopolyspora halotolerans</name>
    <dbReference type="NCBI Taxonomy" id="1981512"/>
    <lineage>
        <taxon>Bacteria</taxon>
        <taxon>Bacillati</taxon>
        <taxon>Actinomycetota</taxon>
        <taxon>Actinomycetes</taxon>
        <taxon>Jiangellales</taxon>
        <taxon>Jiangellaceae</taxon>
        <taxon>Phytoactinopolyspora</taxon>
    </lineage>
</organism>
<feature type="region of interest" description="Disordered" evidence="4">
    <location>
        <begin position="402"/>
        <end position="432"/>
    </location>
</feature>
<evidence type="ECO:0000256" key="1">
    <source>
        <dbReference type="ARBA" id="ARBA00022536"/>
    </source>
</evidence>
<evidence type="ECO:0000313" key="8">
    <source>
        <dbReference type="EMBL" id="NEE04362.1"/>
    </source>
</evidence>
<dbReference type="Proteomes" id="UP000475214">
    <property type="component" value="Unassembled WGS sequence"/>
</dbReference>
<feature type="compositionally biased region" description="Gly residues" evidence="4">
    <location>
        <begin position="464"/>
        <end position="480"/>
    </location>
</feature>
<feature type="domain" description="Teneurin NHL" evidence="7">
    <location>
        <begin position="595"/>
        <end position="654"/>
    </location>
</feature>
<feature type="chain" id="PRO_5026782368" description="Teneurin NHL domain-containing protein" evidence="6">
    <location>
        <begin position="27"/>
        <end position="786"/>
    </location>
</feature>
<keyword evidence="9" id="KW-1185">Reference proteome</keyword>